<evidence type="ECO:0000313" key="2">
    <source>
        <dbReference type="Proteomes" id="UP000492821"/>
    </source>
</evidence>
<dbReference type="WBParaSite" id="Pan_g9386.t1">
    <property type="protein sequence ID" value="Pan_g9386.t1"/>
    <property type="gene ID" value="Pan_g9386"/>
</dbReference>
<accession>A0A7E5A266</accession>
<reference evidence="3" key="2">
    <citation type="submission" date="2020-10" db="UniProtKB">
        <authorList>
            <consortium name="WormBaseParasite"/>
        </authorList>
    </citation>
    <scope>IDENTIFICATION</scope>
</reference>
<keyword evidence="2" id="KW-1185">Reference proteome</keyword>
<feature type="compositionally biased region" description="Basic and acidic residues" evidence="1">
    <location>
        <begin position="73"/>
        <end position="93"/>
    </location>
</feature>
<organism evidence="2 3">
    <name type="scientific">Panagrellus redivivus</name>
    <name type="common">Microworm</name>
    <dbReference type="NCBI Taxonomy" id="6233"/>
    <lineage>
        <taxon>Eukaryota</taxon>
        <taxon>Metazoa</taxon>
        <taxon>Ecdysozoa</taxon>
        <taxon>Nematoda</taxon>
        <taxon>Chromadorea</taxon>
        <taxon>Rhabditida</taxon>
        <taxon>Tylenchina</taxon>
        <taxon>Panagrolaimomorpha</taxon>
        <taxon>Panagrolaimoidea</taxon>
        <taxon>Panagrolaimidae</taxon>
        <taxon>Panagrellus</taxon>
    </lineage>
</organism>
<sequence>MQARVVVVSDSLQVDRGCLELLEKGIGLICLSIADGRMVYGILVVSNTHHGWSSDSANVLNDAGKPPSAGKSTDQEHNDTSDKASHRNPDRRDLHLKRNSKSASSNSDQ</sequence>
<reference evidence="2" key="1">
    <citation type="journal article" date="2013" name="Genetics">
        <title>The draft genome and transcriptome of Panagrellus redivivus are shaped by the harsh demands of a free-living lifestyle.</title>
        <authorList>
            <person name="Srinivasan J."/>
            <person name="Dillman A.R."/>
            <person name="Macchietto M.G."/>
            <person name="Heikkinen L."/>
            <person name="Lakso M."/>
            <person name="Fracchia K.M."/>
            <person name="Antoshechkin I."/>
            <person name="Mortazavi A."/>
            <person name="Wong G."/>
            <person name="Sternberg P.W."/>
        </authorList>
    </citation>
    <scope>NUCLEOTIDE SEQUENCE [LARGE SCALE GENOMIC DNA]</scope>
    <source>
        <strain evidence="2">MT8872</strain>
    </source>
</reference>
<evidence type="ECO:0000256" key="1">
    <source>
        <dbReference type="SAM" id="MobiDB-lite"/>
    </source>
</evidence>
<proteinExistence type="predicted"/>
<evidence type="ECO:0000313" key="3">
    <source>
        <dbReference type="WBParaSite" id="Pan_g9386.t1"/>
    </source>
</evidence>
<feature type="region of interest" description="Disordered" evidence="1">
    <location>
        <begin position="54"/>
        <end position="109"/>
    </location>
</feature>
<dbReference type="Proteomes" id="UP000492821">
    <property type="component" value="Unassembled WGS sequence"/>
</dbReference>
<protein>
    <submittedName>
        <fullName evidence="3">H/ACA ribonucleoprotein complex subunit</fullName>
    </submittedName>
</protein>
<dbReference type="AlphaFoldDB" id="A0A7E5A266"/>
<name>A0A7E5A266_PANRE</name>